<sequence length="1000" mass="113255">MSSGEAVRRGVSSTSPLENYDHRSKQLSSPHPHSPVYCHVGPKKEESTSRRRRRQSSSSRSTSPIETKRPMKVRGEDEAPVLKGCFRRRLRRSSSRSVSPSKSPEGVRKLPANDETSNDTPAPPARDVNIFGKTGGAYIPPARLRQMQAKITDKSSEAYQRISWEALKKSIHGLINKVNVSNIAQVVRQLLSENIVRGRGLLVKSLITSQMASPTFTHIFAALIAVVNTKFPQVGELLLKRLINEFQKAFRRNQKDRCLTTARFLAHLVNQKVAHELIVLELLTLLLEQTTDDSVEVSVALLKECGAFLSRLVPKGLAGIFEHLRRILNESQCDKRISYMIEVLFQIRRDGWRDHPTVLPELDLIEEDDQITHTLRLLEQVDPEDGLNIYRFDPDYETNEEKYAAIRASFLGSDDNDEDASFGSESEDGEDEEDENDVQGPGEQESGVVIDQTETNLVHLRRTIYLMLQSSISADEGAHRLLQLKIKPGEEYEVASMVLDCCAQTRSYETRYGSLAQRLCRVMLFSGEKPKPGEQKTSVQTSSEPPRTYVAQFEKIFGEQYATIHRLETSKLKNVAMFFAHLLFTDSISWGVLECVKLNERDTSSSGRIFLKYLFQELCSFMGLAKLQARLRDETLQPFFAHLLPKDNPKDTRFAINFLTTIGLGGLTIDLREHLQATRAAGEKAKLAEAAEGLHSLSSGSSSSDSSDSSSDSSDSSSSSSSSLSDSEESEDEKSGKTEVREEGAERQGSRERHHHRRAASPKSRNKSSRRDETTIKDGDDVVAKNSESRGVREKSLRCRDERRRRKSSSPQALPRRRDSPHPPDAEEKREDGAGERGSRNTSPPPDQYRRRRRVDSPLKASAEEKEALPRYHRREPSPSVDKRRRYNSPSPASKYRQPSPLPPLLPSNGNSPPLRRSRYVSRPPSRRQREDDPVEERRRQRQRRHERGSENEEGRRSRKRSGAKGCCEMRLHHRRRPYTIDRRFEDGRGGGHLFLPVRG</sequence>
<dbReference type="SUPFAM" id="SSF48371">
    <property type="entry name" value="ARM repeat"/>
    <property type="match status" value="1"/>
</dbReference>
<comment type="subcellular location">
    <subcellularLocation>
        <location evidence="1">Nucleus</location>
    </subcellularLocation>
</comment>
<reference evidence="8 9" key="1">
    <citation type="journal article" date="2022" name="Front. Cell. Infect. Microbiol.">
        <title>The Genomes of Two Strains of Taenia crassiceps the Animal Model for the Study of Human Cysticercosis.</title>
        <authorList>
            <person name="Bobes R.J."/>
            <person name="Estrada K."/>
            <person name="Rios-Valencia D.G."/>
            <person name="Calderon-Gallegos A."/>
            <person name="de la Torre P."/>
            <person name="Carrero J.C."/>
            <person name="Sanchez-Flores A."/>
            <person name="Laclette J.P."/>
        </authorList>
    </citation>
    <scope>NUCLEOTIDE SEQUENCE [LARGE SCALE GENOMIC DNA]</scope>
    <source>
        <strain evidence="8">WFUcys</strain>
    </source>
</reference>
<evidence type="ECO:0000313" key="9">
    <source>
        <dbReference type="Proteomes" id="UP001651158"/>
    </source>
</evidence>
<evidence type="ECO:0000313" key="8">
    <source>
        <dbReference type="EMBL" id="KAL5105132.1"/>
    </source>
</evidence>
<feature type="compositionally biased region" description="Basic and acidic residues" evidence="6">
    <location>
        <begin position="733"/>
        <end position="751"/>
    </location>
</feature>
<dbReference type="SMART" id="SM00543">
    <property type="entry name" value="MIF4G"/>
    <property type="match status" value="1"/>
</dbReference>
<protein>
    <recommendedName>
        <fullName evidence="7">MI domain-containing protein</fullName>
    </recommendedName>
</protein>
<evidence type="ECO:0000256" key="1">
    <source>
        <dbReference type="ARBA" id="ARBA00004123"/>
    </source>
</evidence>
<feature type="domain" description="MI" evidence="7">
    <location>
        <begin position="459"/>
        <end position="598"/>
    </location>
</feature>
<feature type="region of interest" description="Disordered" evidence="6">
    <location>
        <begin position="1"/>
        <end position="131"/>
    </location>
</feature>
<comment type="caution">
    <text evidence="8">The sequence shown here is derived from an EMBL/GenBank/DDBJ whole genome shotgun (WGS) entry which is preliminary data.</text>
</comment>
<evidence type="ECO:0000256" key="3">
    <source>
        <dbReference type="ARBA" id="ARBA00022664"/>
    </source>
</evidence>
<feature type="compositionally biased region" description="Basic and acidic residues" evidence="6">
    <location>
        <begin position="66"/>
        <end position="77"/>
    </location>
</feature>
<accession>A0ABR4Q668</accession>
<dbReference type="InterPro" id="IPR003891">
    <property type="entry name" value="Initiation_fac_eIF4g_MI"/>
</dbReference>
<dbReference type="InterPro" id="IPR016024">
    <property type="entry name" value="ARM-type_fold"/>
</dbReference>
<evidence type="ECO:0000256" key="5">
    <source>
        <dbReference type="ARBA" id="ARBA00023242"/>
    </source>
</evidence>
<feature type="compositionally biased region" description="Basic and acidic residues" evidence="6">
    <location>
        <begin position="769"/>
        <end position="802"/>
    </location>
</feature>
<feature type="compositionally biased region" description="Basic and acidic residues" evidence="6">
    <location>
        <begin position="816"/>
        <end position="839"/>
    </location>
</feature>
<feature type="compositionally biased region" description="Low complexity" evidence="6">
    <location>
        <begin position="691"/>
        <end position="725"/>
    </location>
</feature>
<dbReference type="Pfam" id="PF02847">
    <property type="entry name" value="MA3"/>
    <property type="match status" value="1"/>
</dbReference>
<dbReference type="PANTHER" id="PTHR18034:SF3">
    <property type="entry name" value="PRE-MRNA-SPLICING FACTOR CWC22 HOMOLOG"/>
    <property type="match status" value="1"/>
</dbReference>
<name>A0ABR4Q668_9CEST</name>
<proteinExistence type="inferred from homology"/>
<feature type="region of interest" description="Disordered" evidence="6">
    <location>
        <begin position="412"/>
        <end position="452"/>
    </location>
</feature>
<evidence type="ECO:0000259" key="7">
    <source>
        <dbReference type="PROSITE" id="PS51366"/>
    </source>
</evidence>
<organism evidence="8 9">
    <name type="scientific">Taenia crassiceps</name>
    <dbReference type="NCBI Taxonomy" id="6207"/>
    <lineage>
        <taxon>Eukaryota</taxon>
        <taxon>Metazoa</taxon>
        <taxon>Spiralia</taxon>
        <taxon>Lophotrochozoa</taxon>
        <taxon>Platyhelminthes</taxon>
        <taxon>Cestoda</taxon>
        <taxon>Eucestoda</taxon>
        <taxon>Cyclophyllidea</taxon>
        <taxon>Taeniidae</taxon>
        <taxon>Taenia</taxon>
    </lineage>
</organism>
<feature type="compositionally biased region" description="Acidic residues" evidence="6">
    <location>
        <begin position="414"/>
        <end position="437"/>
    </location>
</feature>
<evidence type="ECO:0000256" key="2">
    <source>
        <dbReference type="ARBA" id="ARBA00006856"/>
    </source>
</evidence>
<dbReference type="Proteomes" id="UP001651158">
    <property type="component" value="Unassembled WGS sequence"/>
</dbReference>
<dbReference type="InterPro" id="IPR003890">
    <property type="entry name" value="MIF4G-like_typ-3"/>
</dbReference>
<dbReference type="EMBL" id="JAKROA010000009">
    <property type="protein sequence ID" value="KAL5105132.1"/>
    <property type="molecule type" value="Genomic_DNA"/>
</dbReference>
<gene>
    <name evidence="8" type="ORF">TcWFU_002676</name>
</gene>
<feature type="compositionally biased region" description="Basic and acidic residues" evidence="6">
    <location>
        <begin position="928"/>
        <end position="939"/>
    </location>
</feature>
<dbReference type="InterPro" id="IPR050781">
    <property type="entry name" value="CWC22_splicing_factor"/>
</dbReference>
<dbReference type="PROSITE" id="PS51366">
    <property type="entry name" value="MI"/>
    <property type="match status" value="1"/>
</dbReference>
<evidence type="ECO:0000256" key="4">
    <source>
        <dbReference type="ARBA" id="ARBA00023187"/>
    </source>
</evidence>
<dbReference type="Pfam" id="PF02854">
    <property type="entry name" value="MIF4G"/>
    <property type="match status" value="1"/>
</dbReference>
<evidence type="ECO:0000256" key="6">
    <source>
        <dbReference type="SAM" id="MobiDB-lite"/>
    </source>
</evidence>
<keyword evidence="4" id="KW-0508">mRNA splicing</keyword>
<feature type="compositionally biased region" description="Basic residues" evidence="6">
    <location>
        <begin position="85"/>
        <end position="94"/>
    </location>
</feature>
<feature type="region of interest" description="Disordered" evidence="6">
    <location>
        <begin position="691"/>
        <end position="970"/>
    </location>
</feature>
<keyword evidence="9" id="KW-1185">Reference proteome</keyword>
<keyword evidence="3" id="KW-0507">mRNA processing</keyword>
<keyword evidence="5" id="KW-0539">Nucleus</keyword>
<feature type="compositionally biased region" description="Basic residues" evidence="6">
    <location>
        <begin position="752"/>
        <end position="768"/>
    </location>
</feature>
<dbReference type="PANTHER" id="PTHR18034">
    <property type="entry name" value="CELL CYCLE CONTROL PROTEIN CWF22-RELATED"/>
    <property type="match status" value="1"/>
</dbReference>
<dbReference type="SMART" id="SM00544">
    <property type="entry name" value="MA3"/>
    <property type="match status" value="1"/>
</dbReference>
<dbReference type="Gene3D" id="1.25.40.180">
    <property type="match status" value="1"/>
</dbReference>
<comment type="similarity">
    <text evidence="2">Belongs to the CWC22 family.</text>
</comment>